<dbReference type="InterPro" id="IPR036390">
    <property type="entry name" value="WH_DNA-bd_sf"/>
</dbReference>
<dbReference type="GO" id="GO:0003677">
    <property type="term" value="F:DNA binding"/>
    <property type="evidence" value="ECO:0007669"/>
    <property type="project" value="UniProtKB-KW"/>
</dbReference>
<dbReference type="RefSeq" id="WP_239160229.1">
    <property type="nucleotide sequence ID" value="NZ_BOPH01000038.1"/>
</dbReference>
<dbReference type="EMBL" id="BOPH01000038">
    <property type="protein sequence ID" value="GIJ68237.1"/>
    <property type="molecule type" value="Genomic_DNA"/>
</dbReference>
<dbReference type="Gene3D" id="1.20.120.530">
    <property type="entry name" value="GntR ligand-binding domain-like"/>
    <property type="match status" value="1"/>
</dbReference>
<keyword evidence="3" id="KW-0804">Transcription</keyword>
<dbReference type="AlphaFoldDB" id="A0A8J3ZQB9"/>
<dbReference type="Pfam" id="PF07729">
    <property type="entry name" value="FCD"/>
    <property type="match status" value="1"/>
</dbReference>
<name>A0A8J3ZQB9_9ACTN</name>
<evidence type="ECO:0000256" key="1">
    <source>
        <dbReference type="ARBA" id="ARBA00023015"/>
    </source>
</evidence>
<keyword evidence="1" id="KW-0805">Transcription regulation</keyword>
<organism evidence="5 6">
    <name type="scientific">Virgisporangium ochraceum</name>
    <dbReference type="NCBI Taxonomy" id="65505"/>
    <lineage>
        <taxon>Bacteria</taxon>
        <taxon>Bacillati</taxon>
        <taxon>Actinomycetota</taxon>
        <taxon>Actinomycetes</taxon>
        <taxon>Micromonosporales</taxon>
        <taxon>Micromonosporaceae</taxon>
        <taxon>Virgisporangium</taxon>
    </lineage>
</organism>
<dbReference type="PANTHER" id="PTHR43537:SF45">
    <property type="entry name" value="GNTR FAMILY REGULATORY PROTEIN"/>
    <property type="match status" value="1"/>
</dbReference>
<dbReference type="Pfam" id="PF00392">
    <property type="entry name" value="GntR"/>
    <property type="match status" value="1"/>
</dbReference>
<evidence type="ECO:0000256" key="3">
    <source>
        <dbReference type="ARBA" id="ARBA00023163"/>
    </source>
</evidence>
<dbReference type="SMART" id="SM00345">
    <property type="entry name" value="HTH_GNTR"/>
    <property type="match status" value="1"/>
</dbReference>
<dbReference type="SUPFAM" id="SSF46785">
    <property type="entry name" value="Winged helix' DNA-binding domain"/>
    <property type="match status" value="1"/>
</dbReference>
<dbReference type="SMART" id="SM00895">
    <property type="entry name" value="FCD"/>
    <property type="match status" value="1"/>
</dbReference>
<sequence length="217" mass="23389">MGDESPDGELASASLVDLAVARLSREILGGGSDPGERLIEEQLTRRFGISRAPLREALRLLAQQGLVEHVPRRGVRVATLSDRDVRELYEVRDVLERYAVHTAFSGARPDLSGVVTALEAMRAAAVRGDRLDVADAHRRFHCSVVALAGNGQLSATHGSVLLKIQLYMALNLRREADSHGGESGVHRHENVLAALKGGDPEQVIAALESHGAQTYIP</sequence>
<dbReference type="CDD" id="cd07377">
    <property type="entry name" value="WHTH_GntR"/>
    <property type="match status" value="1"/>
</dbReference>
<dbReference type="InterPro" id="IPR000524">
    <property type="entry name" value="Tscrpt_reg_HTH_GntR"/>
</dbReference>
<dbReference type="Proteomes" id="UP000635606">
    <property type="component" value="Unassembled WGS sequence"/>
</dbReference>
<dbReference type="InterPro" id="IPR011711">
    <property type="entry name" value="GntR_C"/>
</dbReference>
<dbReference type="PANTHER" id="PTHR43537">
    <property type="entry name" value="TRANSCRIPTIONAL REGULATOR, GNTR FAMILY"/>
    <property type="match status" value="1"/>
</dbReference>
<dbReference type="InterPro" id="IPR008920">
    <property type="entry name" value="TF_FadR/GntR_C"/>
</dbReference>
<gene>
    <name evidence="5" type="ORF">Voc01_031540</name>
</gene>
<dbReference type="PRINTS" id="PR00035">
    <property type="entry name" value="HTHGNTR"/>
</dbReference>
<keyword evidence="6" id="KW-1185">Reference proteome</keyword>
<evidence type="ECO:0000259" key="4">
    <source>
        <dbReference type="PROSITE" id="PS50949"/>
    </source>
</evidence>
<comment type="caution">
    <text evidence="5">The sequence shown here is derived from an EMBL/GenBank/DDBJ whole genome shotgun (WGS) entry which is preliminary data.</text>
</comment>
<evidence type="ECO:0000256" key="2">
    <source>
        <dbReference type="ARBA" id="ARBA00023125"/>
    </source>
</evidence>
<evidence type="ECO:0000313" key="5">
    <source>
        <dbReference type="EMBL" id="GIJ68237.1"/>
    </source>
</evidence>
<keyword evidence="2" id="KW-0238">DNA-binding</keyword>
<dbReference type="SUPFAM" id="SSF48008">
    <property type="entry name" value="GntR ligand-binding domain-like"/>
    <property type="match status" value="1"/>
</dbReference>
<evidence type="ECO:0000313" key="6">
    <source>
        <dbReference type="Proteomes" id="UP000635606"/>
    </source>
</evidence>
<dbReference type="InterPro" id="IPR036388">
    <property type="entry name" value="WH-like_DNA-bd_sf"/>
</dbReference>
<feature type="domain" description="HTH gntR-type" evidence="4">
    <location>
        <begin position="13"/>
        <end position="80"/>
    </location>
</feature>
<dbReference type="PROSITE" id="PS50949">
    <property type="entry name" value="HTH_GNTR"/>
    <property type="match status" value="1"/>
</dbReference>
<reference evidence="5" key="1">
    <citation type="submission" date="2021-01" db="EMBL/GenBank/DDBJ databases">
        <title>Whole genome shotgun sequence of Virgisporangium ochraceum NBRC 16418.</title>
        <authorList>
            <person name="Komaki H."/>
            <person name="Tamura T."/>
        </authorList>
    </citation>
    <scope>NUCLEOTIDE SEQUENCE</scope>
    <source>
        <strain evidence="5">NBRC 16418</strain>
    </source>
</reference>
<accession>A0A8J3ZQB9</accession>
<protein>
    <submittedName>
        <fullName evidence="5">GntR family transcriptional regulator</fullName>
    </submittedName>
</protein>
<proteinExistence type="predicted"/>
<dbReference type="Gene3D" id="1.10.10.10">
    <property type="entry name" value="Winged helix-like DNA-binding domain superfamily/Winged helix DNA-binding domain"/>
    <property type="match status" value="1"/>
</dbReference>
<dbReference type="GO" id="GO:0003700">
    <property type="term" value="F:DNA-binding transcription factor activity"/>
    <property type="evidence" value="ECO:0007669"/>
    <property type="project" value="InterPro"/>
</dbReference>